<dbReference type="RefSeq" id="WP_366924344.1">
    <property type="nucleotide sequence ID" value="NZ_CP121694.1"/>
</dbReference>
<name>A0AAU0UL78_9FIRM</name>
<dbReference type="AlphaFoldDB" id="A0AAU0UL78"/>
<dbReference type="InterPro" id="IPR024402">
    <property type="entry name" value="DUF2726"/>
</dbReference>
<dbReference type="KEGG" id="dbc:MFMK1_001314"/>
<evidence type="ECO:0000313" key="3">
    <source>
        <dbReference type="EMBL" id="WRO21504.1"/>
    </source>
</evidence>
<feature type="region of interest" description="Disordered" evidence="1">
    <location>
        <begin position="24"/>
        <end position="49"/>
    </location>
</feature>
<protein>
    <submittedName>
        <fullName evidence="3">DUF2726 domain-containing protein</fullName>
    </submittedName>
</protein>
<dbReference type="Proteomes" id="UP001329915">
    <property type="component" value="Chromosome"/>
</dbReference>
<evidence type="ECO:0000256" key="1">
    <source>
        <dbReference type="SAM" id="MobiDB-lite"/>
    </source>
</evidence>
<dbReference type="EMBL" id="CP121694">
    <property type="protein sequence ID" value="WRO21504.1"/>
    <property type="molecule type" value="Genomic_DNA"/>
</dbReference>
<feature type="compositionally biased region" description="Acidic residues" evidence="1">
    <location>
        <begin position="36"/>
        <end position="49"/>
    </location>
</feature>
<dbReference type="Pfam" id="PF10881">
    <property type="entry name" value="DUF2726"/>
    <property type="match status" value="1"/>
</dbReference>
<keyword evidence="4" id="KW-1185">Reference proteome</keyword>
<sequence length="197" mass="22798">MSFLVIVLLAVILYLFWQQQSSRGSKHKTNSTLPDPWEESSTEEETEEESVTYPYRKKKYLLSIAEKSFFQVLSTWNVKHNYYIFPKIRIADLLYIQKNTDNRQTYINKIQSKHIDFVLCDRDTISPIAAIELDDSSHQRADRIKRDEFLDKAFSDAGLPLIRVPAKRSYSLNDLSAELDPVLSPGETLSSPESFVN</sequence>
<reference evidence="3 4" key="1">
    <citation type="submission" date="2023-04" db="EMBL/GenBank/DDBJ databases">
        <authorList>
            <person name="Hsu D."/>
        </authorList>
    </citation>
    <scope>NUCLEOTIDE SEQUENCE [LARGE SCALE GENOMIC DNA]</scope>
    <source>
        <strain evidence="3 4">MK1</strain>
    </source>
</reference>
<gene>
    <name evidence="3" type="ORF">MFMK1_001314</name>
</gene>
<proteinExistence type="predicted"/>
<accession>A0AAU0UL78</accession>
<evidence type="ECO:0000259" key="2">
    <source>
        <dbReference type="Pfam" id="PF10881"/>
    </source>
</evidence>
<feature type="domain" description="DUF2726" evidence="2">
    <location>
        <begin position="59"/>
        <end position="180"/>
    </location>
</feature>
<evidence type="ECO:0000313" key="4">
    <source>
        <dbReference type="Proteomes" id="UP001329915"/>
    </source>
</evidence>
<organism evidence="3 4">
    <name type="scientific">Metallumcola ferriviriculae</name>
    <dbReference type="NCBI Taxonomy" id="3039180"/>
    <lineage>
        <taxon>Bacteria</taxon>
        <taxon>Bacillati</taxon>
        <taxon>Bacillota</taxon>
        <taxon>Clostridia</taxon>
        <taxon>Neomoorellales</taxon>
        <taxon>Desulfitibacteraceae</taxon>
        <taxon>Metallumcola</taxon>
    </lineage>
</organism>